<evidence type="ECO:0000256" key="4">
    <source>
        <dbReference type="ARBA" id="ARBA00023150"/>
    </source>
</evidence>
<dbReference type="Pfam" id="PF01967">
    <property type="entry name" value="MoaC"/>
    <property type="match status" value="1"/>
</dbReference>
<dbReference type="EMBL" id="FOKI01000005">
    <property type="protein sequence ID" value="SFA86694.1"/>
    <property type="molecule type" value="Genomic_DNA"/>
</dbReference>
<keyword evidence="5 6" id="KW-0456">Lyase</keyword>
<dbReference type="SUPFAM" id="SSF55040">
    <property type="entry name" value="Molybdenum cofactor biosynthesis protein C, MoaC"/>
    <property type="match status" value="1"/>
</dbReference>
<dbReference type="AlphaFoldDB" id="A0A1I0WDP0"/>
<organism evidence="8 9">
    <name type="scientific">Clostridium frigidicarnis</name>
    <dbReference type="NCBI Taxonomy" id="84698"/>
    <lineage>
        <taxon>Bacteria</taxon>
        <taxon>Bacillati</taxon>
        <taxon>Bacillota</taxon>
        <taxon>Clostridia</taxon>
        <taxon>Eubacteriales</taxon>
        <taxon>Clostridiaceae</taxon>
        <taxon>Clostridium</taxon>
    </lineage>
</organism>
<evidence type="ECO:0000313" key="9">
    <source>
        <dbReference type="Proteomes" id="UP000198619"/>
    </source>
</evidence>
<comment type="function">
    <text evidence="6">Catalyzes the conversion of (8S)-3',8-cyclo-7,8-dihydroguanosine 5'-triphosphate to cyclic pyranopterin monophosphate (cPMP).</text>
</comment>
<dbReference type="GO" id="GO:0061799">
    <property type="term" value="F:cyclic pyranopterin monophosphate synthase activity"/>
    <property type="evidence" value="ECO:0007669"/>
    <property type="project" value="UniProtKB-UniRule"/>
</dbReference>
<dbReference type="InterPro" id="IPR023045">
    <property type="entry name" value="MoaC"/>
</dbReference>
<evidence type="ECO:0000256" key="5">
    <source>
        <dbReference type="ARBA" id="ARBA00023239"/>
    </source>
</evidence>
<dbReference type="Gene3D" id="3.30.70.640">
    <property type="entry name" value="Molybdopterin cofactor biosynthesis C (MoaC) domain"/>
    <property type="match status" value="1"/>
</dbReference>
<protein>
    <recommendedName>
        <fullName evidence="3 6">Cyclic pyranopterin monophosphate synthase</fullName>
        <ecNumber evidence="3 6">4.6.1.17</ecNumber>
    </recommendedName>
    <alternativeName>
        <fullName evidence="6">Molybdenum cofactor biosynthesis protein C</fullName>
    </alternativeName>
</protein>
<dbReference type="EC" id="4.6.1.17" evidence="3 6"/>
<dbReference type="RefSeq" id="WP_090039044.1">
    <property type="nucleotide sequence ID" value="NZ_FOKI01000005.1"/>
</dbReference>
<dbReference type="GO" id="GO:0006777">
    <property type="term" value="P:Mo-molybdopterin cofactor biosynthetic process"/>
    <property type="evidence" value="ECO:0007669"/>
    <property type="project" value="UniProtKB-UniRule"/>
</dbReference>
<dbReference type="InterPro" id="IPR036522">
    <property type="entry name" value="MoaC_sf"/>
</dbReference>
<evidence type="ECO:0000256" key="3">
    <source>
        <dbReference type="ARBA" id="ARBA00012575"/>
    </source>
</evidence>
<dbReference type="PANTHER" id="PTHR22960">
    <property type="entry name" value="MOLYBDOPTERIN COFACTOR SYNTHESIS PROTEIN A"/>
    <property type="match status" value="1"/>
</dbReference>
<dbReference type="STRING" id="84698.SAMN04488528_10054"/>
<dbReference type="HAMAP" id="MF_01224_B">
    <property type="entry name" value="MoaC_B"/>
    <property type="match status" value="1"/>
</dbReference>
<name>A0A1I0WDP0_9CLOT</name>
<dbReference type="InterPro" id="IPR050105">
    <property type="entry name" value="MoCo_biosynth_MoaA/MoaC"/>
</dbReference>
<keyword evidence="9" id="KW-1185">Reference proteome</keyword>
<dbReference type="InterPro" id="IPR047594">
    <property type="entry name" value="MoaC_bact/euk"/>
</dbReference>
<feature type="active site" evidence="6">
    <location>
        <position position="125"/>
    </location>
</feature>
<reference evidence="8 9" key="1">
    <citation type="submission" date="2016-10" db="EMBL/GenBank/DDBJ databases">
        <authorList>
            <person name="de Groot N.N."/>
        </authorList>
    </citation>
    <scope>NUCLEOTIDE SEQUENCE [LARGE SCALE GENOMIC DNA]</scope>
    <source>
        <strain evidence="8 9">DSM 12271</strain>
    </source>
</reference>
<feature type="binding site" evidence="6">
    <location>
        <begin position="74"/>
        <end position="76"/>
    </location>
    <ligand>
        <name>substrate</name>
    </ligand>
</feature>
<keyword evidence="4 6" id="KW-0501">Molybdenum cofactor biosynthesis</keyword>
<gene>
    <name evidence="6" type="primary">moaC</name>
    <name evidence="8" type="ORF">SAMN04488528_10054</name>
</gene>
<feature type="domain" description="Molybdopterin cofactor biosynthesis C (MoaC)" evidence="7">
    <location>
        <begin position="14"/>
        <end position="147"/>
    </location>
</feature>
<feature type="binding site" evidence="6">
    <location>
        <begin position="110"/>
        <end position="111"/>
    </location>
    <ligand>
        <name>substrate</name>
    </ligand>
</feature>
<comment type="pathway">
    <text evidence="2 6">Cofactor biosynthesis; molybdopterin biosynthesis.</text>
</comment>
<comment type="similarity">
    <text evidence="6">Belongs to the MoaC family.</text>
</comment>
<evidence type="ECO:0000256" key="2">
    <source>
        <dbReference type="ARBA" id="ARBA00005046"/>
    </source>
</evidence>
<comment type="subunit">
    <text evidence="6">Homohexamer; trimer of dimers.</text>
</comment>
<dbReference type="CDD" id="cd01420">
    <property type="entry name" value="MoaC_PE"/>
    <property type="match status" value="1"/>
</dbReference>
<sequence>MEFTHFNESGRAHMVDVGEKQDSKRIATAIGSIKMKKETVDLIKEGLIKKGDVLSVSQIGGIMGAKKTSDLIPMCHNIFLTGSDIKFNVLENEIEIEATVSTIGKTGVEMEALTAVSMAALTIYDMCKAVDKNMVIGNIMVVEKIGGKSGHYKRK</sequence>
<evidence type="ECO:0000256" key="6">
    <source>
        <dbReference type="HAMAP-Rule" id="MF_01224"/>
    </source>
</evidence>
<dbReference type="UniPathway" id="UPA00344"/>
<evidence type="ECO:0000256" key="1">
    <source>
        <dbReference type="ARBA" id="ARBA00001637"/>
    </source>
</evidence>
<dbReference type="OrthoDB" id="9794429at2"/>
<comment type="catalytic activity">
    <reaction evidence="1 6">
        <text>(8S)-3',8-cyclo-7,8-dihydroguanosine 5'-triphosphate = cyclic pyranopterin phosphate + diphosphate</text>
        <dbReference type="Rhea" id="RHEA:49580"/>
        <dbReference type="ChEBI" id="CHEBI:33019"/>
        <dbReference type="ChEBI" id="CHEBI:59648"/>
        <dbReference type="ChEBI" id="CHEBI:131766"/>
        <dbReference type="EC" id="4.6.1.17"/>
    </reaction>
</comment>
<dbReference type="Proteomes" id="UP000198619">
    <property type="component" value="Unassembled WGS sequence"/>
</dbReference>
<dbReference type="NCBIfam" id="TIGR00581">
    <property type="entry name" value="moaC"/>
    <property type="match status" value="1"/>
</dbReference>
<accession>A0A1I0WDP0</accession>
<dbReference type="NCBIfam" id="NF006870">
    <property type="entry name" value="PRK09364.1"/>
    <property type="match status" value="1"/>
</dbReference>
<proteinExistence type="inferred from homology"/>
<evidence type="ECO:0000259" key="7">
    <source>
        <dbReference type="Pfam" id="PF01967"/>
    </source>
</evidence>
<evidence type="ECO:0000313" key="8">
    <source>
        <dbReference type="EMBL" id="SFA86694.1"/>
    </source>
</evidence>
<dbReference type="InterPro" id="IPR002820">
    <property type="entry name" value="Mopterin_CF_biosynth-C_dom"/>
</dbReference>